<keyword evidence="1" id="KW-0472">Membrane</keyword>
<dbReference type="Proteomes" id="UP000887574">
    <property type="component" value="Unplaced"/>
</dbReference>
<dbReference type="AlphaFoldDB" id="A0A915DQG0"/>
<name>A0A915DQG0_9BILA</name>
<organism evidence="2 3">
    <name type="scientific">Ditylenchus dipsaci</name>
    <dbReference type="NCBI Taxonomy" id="166011"/>
    <lineage>
        <taxon>Eukaryota</taxon>
        <taxon>Metazoa</taxon>
        <taxon>Ecdysozoa</taxon>
        <taxon>Nematoda</taxon>
        <taxon>Chromadorea</taxon>
        <taxon>Rhabditida</taxon>
        <taxon>Tylenchina</taxon>
        <taxon>Tylenchomorpha</taxon>
        <taxon>Sphaerularioidea</taxon>
        <taxon>Anguinidae</taxon>
        <taxon>Anguininae</taxon>
        <taxon>Ditylenchus</taxon>
    </lineage>
</organism>
<accession>A0A915DQG0</accession>
<evidence type="ECO:0000313" key="3">
    <source>
        <dbReference type="WBParaSite" id="jg22043"/>
    </source>
</evidence>
<proteinExistence type="predicted"/>
<feature type="transmembrane region" description="Helical" evidence="1">
    <location>
        <begin position="115"/>
        <end position="138"/>
    </location>
</feature>
<keyword evidence="1" id="KW-0812">Transmembrane</keyword>
<protein>
    <submittedName>
        <fullName evidence="3">Uncharacterized protein</fullName>
    </submittedName>
</protein>
<keyword evidence="1" id="KW-1133">Transmembrane helix</keyword>
<keyword evidence="2" id="KW-1185">Reference proteome</keyword>
<reference evidence="3" key="1">
    <citation type="submission" date="2022-11" db="UniProtKB">
        <authorList>
            <consortium name="WormBaseParasite"/>
        </authorList>
    </citation>
    <scope>IDENTIFICATION</scope>
</reference>
<dbReference type="WBParaSite" id="jg22043">
    <property type="protein sequence ID" value="jg22043"/>
    <property type="gene ID" value="jg22043"/>
</dbReference>
<evidence type="ECO:0000256" key="1">
    <source>
        <dbReference type="SAM" id="Phobius"/>
    </source>
</evidence>
<evidence type="ECO:0000313" key="2">
    <source>
        <dbReference type="Proteomes" id="UP000887574"/>
    </source>
</evidence>
<sequence length="152" mass="17059">MSLDDSPPPEQSCSLILDKNVIDSDNFEAISITFRLDNISDTQFDFPERIFRQEIANAQHGRNPSVPFKESDLFDTRLAVKRINTLTKIAGLEVTGIDKVKDLYAVESYTNNTNLIIEACLAALFIFATCICGCWIACKNKGNTYDDELQKV</sequence>